<accession>A0A7C3Z072</accession>
<comment type="caution">
    <text evidence="1">The sequence shown here is derived from an EMBL/GenBank/DDBJ whole genome shotgun (WGS) entry which is preliminary data.</text>
</comment>
<dbReference type="Gene3D" id="2.40.160.20">
    <property type="match status" value="1"/>
</dbReference>
<dbReference type="AlphaFoldDB" id="A0A7C3Z072"/>
<proteinExistence type="predicted"/>
<reference evidence="1" key="1">
    <citation type="journal article" date="2020" name="mSystems">
        <title>Genome- and Community-Level Interaction Insights into Carbon Utilization and Element Cycling Functions of Hydrothermarchaeota in Hydrothermal Sediment.</title>
        <authorList>
            <person name="Zhou Z."/>
            <person name="Liu Y."/>
            <person name="Xu W."/>
            <person name="Pan J."/>
            <person name="Luo Z.H."/>
            <person name="Li M."/>
        </authorList>
    </citation>
    <scope>NUCLEOTIDE SEQUENCE [LARGE SCALE GENOMIC DNA]</scope>
    <source>
        <strain evidence="1">SpSt-906</strain>
    </source>
</reference>
<dbReference type="EMBL" id="DTMQ01000032">
    <property type="protein sequence ID" value="HGE99377.1"/>
    <property type="molecule type" value="Genomic_DNA"/>
</dbReference>
<gene>
    <name evidence="1" type="ORF">ENX07_04830</name>
</gene>
<evidence type="ECO:0008006" key="2">
    <source>
        <dbReference type="Google" id="ProtNLM"/>
    </source>
</evidence>
<protein>
    <recommendedName>
        <fullName evidence="2">Outer membrane protein beta-barrel domain-containing protein</fullName>
    </recommendedName>
</protein>
<sequence>MEVIMLKKHLTSIIIILFSFFLLLNFASAQEEKYATGKGSMLISGSLSFYTQVNPSDGSTLMSISPSLLYFFMNNLGAGPDLSMTYTSGGGTSKTAFGAGLKLGYFFAKPETKLLPFVGAGFKYISPGGGADSYFQIKGGPGAGMLLGKNGAFLLQAGYQMDMMEGQTVGNIFVEGGFGIFLF</sequence>
<organism evidence="1">
    <name type="scientific">candidate division WOR-3 bacterium</name>
    <dbReference type="NCBI Taxonomy" id="2052148"/>
    <lineage>
        <taxon>Bacteria</taxon>
        <taxon>Bacteria division WOR-3</taxon>
    </lineage>
</organism>
<evidence type="ECO:0000313" key="1">
    <source>
        <dbReference type="EMBL" id="HGE99377.1"/>
    </source>
</evidence>
<name>A0A7C3Z072_UNCW3</name>